<evidence type="ECO:0000256" key="4">
    <source>
        <dbReference type="ARBA" id="ARBA00022692"/>
    </source>
</evidence>
<keyword evidence="7" id="KW-0968">Cytoplasmic vesicle</keyword>
<evidence type="ECO:0000256" key="7">
    <source>
        <dbReference type="ARBA" id="ARBA00023329"/>
    </source>
</evidence>
<evidence type="ECO:0000256" key="6">
    <source>
        <dbReference type="ARBA" id="ARBA00023136"/>
    </source>
</evidence>
<comment type="function">
    <text evidence="1">Probably involved in membrane trafficking.</text>
</comment>
<comment type="similarity">
    <text evidence="3">Belongs to the SCAMP family.</text>
</comment>
<sequence length="122" mass="13899">MAGRWARDDNPFEEVDGDVNPFSHPRPTPLPPEPVGFYNDTEASVDIPLGTNKKDLKKKEKELLAKEAELNRREKIMYFVGFALFALEALLSIWVYQRVYRFFRGKGNEAPVRSDVAGAPPF</sequence>
<keyword evidence="4 9" id="KW-0812">Transmembrane</keyword>
<dbReference type="AlphaFoldDB" id="A0A5J9WEF9"/>
<evidence type="ECO:0000256" key="2">
    <source>
        <dbReference type="ARBA" id="ARBA00004638"/>
    </source>
</evidence>
<feature type="compositionally biased region" description="Pro residues" evidence="8">
    <location>
        <begin position="24"/>
        <end position="34"/>
    </location>
</feature>
<feature type="compositionally biased region" description="Basic and acidic residues" evidence="8">
    <location>
        <begin position="1"/>
        <end position="10"/>
    </location>
</feature>
<evidence type="ECO:0000256" key="9">
    <source>
        <dbReference type="SAM" id="Phobius"/>
    </source>
</evidence>
<organism evidence="10 11">
    <name type="scientific">Eragrostis curvula</name>
    <name type="common">weeping love grass</name>
    <dbReference type="NCBI Taxonomy" id="38414"/>
    <lineage>
        <taxon>Eukaryota</taxon>
        <taxon>Viridiplantae</taxon>
        <taxon>Streptophyta</taxon>
        <taxon>Embryophyta</taxon>
        <taxon>Tracheophyta</taxon>
        <taxon>Spermatophyta</taxon>
        <taxon>Magnoliopsida</taxon>
        <taxon>Liliopsida</taxon>
        <taxon>Poales</taxon>
        <taxon>Poaceae</taxon>
        <taxon>PACMAD clade</taxon>
        <taxon>Chloridoideae</taxon>
        <taxon>Eragrostideae</taxon>
        <taxon>Eragrostidinae</taxon>
        <taxon>Eragrostis</taxon>
    </lineage>
</organism>
<dbReference type="PANTHER" id="PTHR10687">
    <property type="entry name" value="SECRETORY CARRIER-ASSOCIATED MEMBRANE PROTEIN SCAMP"/>
    <property type="match status" value="1"/>
</dbReference>
<accession>A0A5J9WEF9</accession>
<dbReference type="Proteomes" id="UP000324897">
    <property type="component" value="Chromosome 5"/>
</dbReference>
<dbReference type="GO" id="GO:0015031">
    <property type="term" value="P:protein transport"/>
    <property type="evidence" value="ECO:0007669"/>
    <property type="project" value="InterPro"/>
</dbReference>
<comment type="caution">
    <text evidence="10">The sequence shown here is derived from an EMBL/GenBank/DDBJ whole genome shotgun (WGS) entry which is preliminary data.</text>
</comment>
<protein>
    <recommendedName>
        <fullName evidence="12">Secretory carrier membrane protein</fullName>
    </recommendedName>
</protein>
<name>A0A5J9WEF9_9POAL</name>
<feature type="non-terminal residue" evidence="10">
    <location>
        <position position="1"/>
    </location>
</feature>
<dbReference type="GO" id="GO:0030658">
    <property type="term" value="C:transport vesicle membrane"/>
    <property type="evidence" value="ECO:0007669"/>
    <property type="project" value="UniProtKB-SubCell"/>
</dbReference>
<keyword evidence="6 9" id="KW-0472">Membrane</keyword>
<keyword evidence="11" id="KW-1185">Reference proteome</keyword>
<gene>
    <name evidence="10" type="ORF">EJB05_05851</name>
</gene>
<feature type="transmembrane region" description="Helical" evidence="9">
    <location>
        <begin position="76"/>
        <end position="96"/>
    </location>
</feature>
<dbReference type="InterPro" id="IPR007273">
    <property type="entry name" value="SCAMP"/>
</dbReference>
<reference evidence="10 11" key="1">
    <citation type="journal article" date="2019" name="Sci. Rep.">
        <title>A high-quality genome of Eragrostis curvula grass provides insights into Poaceae evolution and supports new strategies to enhance forage quality.</title>
        <authorList>
            <person name="Carballo J."/>
            <person name="Santos B.A.C.M."/>
            <person name="Zappacosta D."/>
            <person name="Garbus I."/>
            <person name="Selva J.P."/>
            <person name="Gallo C.A."/>
            <person name="Diaz A."/>
            <person name="Albertini E."/>
            <person name="Caccamo M."/>
            <person name="Echenique V."/>
        </authorList>
    </citation>
    <scope>NUCLEOTIDE SEQUENCE [LARGE SCALE GENOMIC DNA]</scope>
    <source>
        <strain evidence="11">cv. Victoria</strain>
        <tissue evidence="10">Leaf</tissue>
    </source>
</reference>
<comment type="subcellular location">
    <subcellularLocation>
        <location evidence="2">Cytoplasmic vesicle</location>
        <location evidence="2">Secretory vesicle membrane</location>
        <topology evidence="2">Multi-pass membrane protein</topology>
    </subcellularLocation>
</comment>
<dbReference type="OrthoDB" id="242866at2759"/>
<feature type="region of interest" description="Disordered" evidence="8">
    <location>
        <begin position="1"/>
        <end position="35"/>
    </location>
</feature>
<evidence type="ECO:0000256" key="1">
    <source>
        <dbReference type="ARBA" id="ARBA00004003"/>
    </source>
</evidence>
<evidence type="ECO:0000256" key="3">
    <source>
        <dbReference type="ARBA" id="ARBA00010482"/>
    </source>
</evidence>
<evidence type="ECO:0000313" key="10">
    <source>
        <dbReference type="EMBL" id="TVU46325.1"/>
    </source>
</evidence>
<proteinExistence type="inferred from homology"/>
<evidence type="ECO:0000313" key="11">
    <source>
        <dbReference type="Proteomes" id="UP000324897"/>
    </source>
</evidence>
<dbReference type="GO" id="GO:0032588">
    <property type="term" value="C:trans-Golgi network membrane"/>
    <property type="evidence" value="ECO:0007669"/>
    <property type="project" value="TreeGrafter"/>
</dbReference>
<keyword evidence="5 9" id="KW-1133">Transmembrane helix</keyword>
<dbReference type="PANTHER" id="PTHR10687:SF20">
    <property type="entry name" value="SECRETORY CARRIER-ASSOCIATED MEMBRANE PROTEIN"/>
    <property type="match status" value="1"/>
</dbReference>
<evidence type="ECO:0000256" key="8">
    <source>
        <dbReference type="SAM" id="MobiDB-lite"/>
    </source>
</evidence>
<dbReference type="Gramene" id="TVU46325">
    <property type="protein sequence ID" value="TVU46325"/>
    <property type="gene ID" value="EJB05_05851"/>
</dbReference>
<dbReference type="GO" id="GO:0055038">
    <property type="term" value="C:recycling endosome membrane"/>
    <property type="evidence" value="ECO:0007669"/>
    <property type="project" value="TreeGrafter"/>
</dbReference>
<evidence type="ECO:0000256" key="5">
    <source>
        <dbReference type="ARBA" id="ARBA00022989"/>
    </source>
</evidence>
<evidence type="ECO:0008006" key="12">
    <source>
        <dbReference type="Google" id="ProtNLM"/>
    </source>
</evidence>
<dbReference type="EMBL" id="RWGY01000004">
    <property type="protein sequence ID" value="TVU46325.1"/>
    <property type="molecule type" value="Genomic_DNA"/>
</dbReference>